<feature type="domain" description="Heterokaryon incompatibility" evidence="1">
    <location>
        <begin position="178"/>
        <end position="324"/>
    </location>
</feature>
<dbReference type="OMA" id="IWHERMQ"/>
<dbReference type="STRING" id="644358.A0A0C4ED89"/>
<reference evidence="3" key="4">
    <citation type="journal article" date="2015" name="G3 (Bethesda)">
        <title>Genome sequences of three phytopathogenic species of the Magnaporthaceae family of fungi.</title>
        <authorList>
            <person name="Okagaki L.H."/>
            <person name="Nunes C.C."/>
            <person name="Sailsbery J."/>
            <person name="Clay B."/>
            <person name="Brown D."/>
            <person name="John T."/>
            <person name="Oh Y."/>
            <person name="Young N."/>
            <person name="Fitzgerald M."/>
            <person name="Haas B.J."/>
            <person name="Zeng Q."/>
            <person name="Young S."/>
            <person name="Adiconis X."/>
            <person name="Fan L."/>
            <person name="Levin J.Z."/>
            <person name="Mitchell T.K."/>
            <person name="Okubara P.A."/>
            <person name="Farman M.L."/>
            <person name="Kohn L.M."/>
            <person name="Birren B."/>
            <person name="Ma L.-J."/>
            <person name="Dean R.A."/>
        </authorList>
    </citation>
    <scope>NUCLEOTIDE SEQUENCE</scope>
    <source>
        <strain evidence="3">ATCC 64411 / 73-15</strain>
    </source>
</reference>
<dbReference type="AlphaFoldDB" id="A0A0C4ED89"/>
<keyword evidence="4" id="KW-1185">Reference proteome</keyword>
<reference evidence="2" key="1">
    <citation type="submission" date="2010-05" db="EMBL/GenBank/DDBJ databases">
        <title>The Genome Sequence of Magnaporthe poae strain ATCC 64411.</title>
        <authorList>
            <consortium name="The Broad Institute Genome Sequencing Platform"/>
            <consortium name="Broad Institute Genome Sequencing Center for Infectious Disease"/>
            <person name="Ma L.-J."/>
            <person name="Dead R."/>
            <person name="Young S."/>
            <person name="Zeng Q."/>
            <person name="Koehrsen M."/>
            <person name="Alvarado L."/>
            <person name="Berlin A."/>
            <person name="Chapman S.B."/>
            <person name="Chen Z."/>
            <person name="Freedman E."/>
            <person name="Gellesch M."/>
            <person name="Goldberg J."/>
            <person name="Griggs A."/>
            <person name="Gujja S."/>
            <person name="Heilman E.R."/>
            <person name="Heiman D."/>
            <person name="Hepburn T."/>
            <person name="Howarth C."/>
            <person name="Jen D."/>
            <person name="Larson L."/>
            <person name="Mehta T."/>
            <person name="Neiman D."/>
            <person name="Pearson M."/>
            <person name="Roberts A."/>
            <person name="Saif S."/>
            <person name="Shea T."/>
            <person name="Shenoy N."/>
            <person name="Sisk P."/>
            <person name="Stolte C."/>
            <person name="Sykes S."/>
            <person name="Walk T."/>
            <person name="White J."/>
            <person name="Yandava C."/>
            <person name="Haas B."/>
            <person name="Nusbaum C."/>
            <person name="Birren B."/>
        </authorList>
    </citation>
    <scope>NUCLEOTIDE SEQUENCE</scope>
    <source>
        <strain evidence="2">ATCC 64411</strain>
    </source>
</reference>
<evidence type="ECO:0000313" key="3">
    <source>
        <dbReference type="EnsemblFungi" id="MAPG_10683T0"/>
    </source>
</evidence>
<reference evidence="3" key="5">
    <citation type="submission" date="2015-06" db="UniProtKB">
        <authorList>
            <consortium name="EnsemblFungi"/>
        </authorList>
    </citation>
    <scope>IDENTIFICATION</scope>
    <source>
        <strain evidence="3">ATCC 64411</strain>
    </source>
</reference>
<protein>
    <recommendedName>
        <fullName evidence="1">Heterokaryon incompatibility domain-containing protein</fullName>
    </recommendedName>
</protein>
<reference evidence="2" key="3">
    <citation type="submission" date="2011-03" db="EMBL/GenBank/DDBJ databases">
        <title>Annotation of Magnaporthe poae ATCC 64411.</title>
        <authorList>
            <person name="Ma L.-J."/>
            <person name="Dead R."/>
            <person name="Young S.K."/>
            <person name="Zeng Q."/>
            <person name="Gargeya S."/>
            <person name="Fitzgerald M."/>
            <person name="Haas B."/>
            <person name="Abouelleil A."/>
            <person name="Alvarado L."/>
            <person name="Arachchi H.M."/>
            <person name="Berlin A."/>
            <person name="Brown A."/>
            <person name="Chapman S.B."/>
            <person name="Chen Z."/>
            <person name="Dunbar C."/>
            <person name="Freedman E."/>
            <person name="Gearin G."/>
            <person name="Gellesch M."/>
            <person name="Goldberg J."/>
            <person name="Griggs A."/>
            <person name="Gujja S."/>
            <person name="Heiman D."/>
            <person name="Howarth C."/>
            <person name="Larson L."/>
            <person name="Lui A."/>
            <person name="MacDonald P.J.P."/>
            <person name="Mehta T."/>
            <person name="Montmayeur A."/>
            <person name="Murphy C."/>
            <person name="Neiman D."/>
            <person name="Pearson M."/>
            <person name="Priest M."/>
            <person name="Roberts A."/>
            <person name="Saif S."/>
            <person name="Shea T."/>
            <person name="Shenoy N."/>
            <person name="Sisk P."/>
            <person name="Stolte C."/>
            <person name="Sykes S."/>
            <person name="Yandava C."/>
            <person name="Wortman J."/>
            <person name="Nusbaum C."/>
            <person name="Birren B."/>
        </authorList>
    </citation>
    <scope>NUCLEOTIDE SEQUENCE</scope>
    <source>
        <strain evidence="2">ATCC 64411</strain>
    </source>
</reference>
<evidence type="ECO:0000313" key="4">
    <source>
        <dbReference type="Proteomes" id="UP000011715"/>
    </source>
</evidence>
<dbReference type="EMBL" id="GL876978">
    <property type="protein sequence ID" value="KLU91734.1"/>
    <property type="molecule type" value="Genomic_DNA"/>
</dbReference>
<reference evidence="4" key="2">
    <citation type="submission" date="2010-05" db="EMBL/GenBank/DDBJ databases">
        <title>The genome sequence of Magnaporthe poae strain ATCC 64411.</title>
        <authorList>
            <person name="Ma L.-J."/>
            <person name="Dead R."/>
            <person name="Young S."/>
            <person name="Zeng Q."/>
            <person name="Koehrsen M."/>
            <person name="Alvarado L."/>
            <person name="Berlin A."/>
            <person name="Chapman S.B."/>
            <person name="Chen Z."/>
            <person name="Freedman E."/>
            <person name="Gellesch M."/>
            <person name="Goldberg J."/>
            <person name="Griggs A."/>
            <person name="Gujja S."/>
            <person name="Heilman E.R."/>
            <person name="Heiman D."/>
            <person name="Hepburn T."/>
            <person name="Howarth C."/>
            <person name="Jen D."/>
            <person name="Larson L."/>
            <person name="Mehta T."/>
            <person name="Neiman D."/>
            <person name="Pearson M."/>
            <person name="Roberts A."/>
            <person name="Saif S."/>
            <person name="Shea T."/>
            <person name="Shenoy N."/>
            <person name="Sisk P."/>
            <person name="Stolte C."/>
            <person name="Sykes S."/>
            <person name="Walk T."/>
            <person name="White J."/>
            <person name="Yandava C."/>
            <person name="Haas B."/>
            <person name="Nusbaum C."/>
            <person name="Birren B."/>
        </authorList>
    </citation>
    <scope>NUCLEOTIDE SEQUENCE [LARGE SCALE GENOMIC DNA]</scope>
    <source>
        <strain evidence="4">ATCC 64411 / 73-15</strain>
    </source>
</reference>
<dbReference type="Proteomes" id="UP000011715">
    <property type="component" value="Unassembled WGS sequence"/>
</dbReference>
<dbReference type="PANTHER" id="PTHR33112">
    <property type="entry name" value="DOMAIN PROTEIN, PUTATIVE-RELATED"/>
    <property type="match status" value="1"/>
</dbReference>
<dbReference type="Pfam" id="PF06985">
    <property type="entry name" value="HET"/>
    <property type="match status" value="1"/>
</dbReference>
<dbReference type="PANTHER" id="PTHR33112:SF1">
    <property type="entry name" value="HETEROKARYON INCOMPATIBILITY DOMAIN-CONTAINING PROTEIN"/>
    <property type="match status" value="1"/>
</dbReference>
<accession>A0A0C4ED89</accession>
<sequence length="864" mass="96926">MAPTELEPQNLTTQCQNCAFFAEAILQAVPGEAADIDGSWPQVERAVSSFEAGCDNCGYILELLELWDPAFPLLPTCTLWWQISPQKRFFLGTLCGCREHAFFEQEFLPSPELAPNSTHFTTIDPDRIEIGHLNRWPEYCDARHAGCHDVSQAPPAKDIVLIDAQDHCLVTFPVAPTYIALSYVWGHLQNILETTIANFADLRLPNALLGPRLPRTIRDAITVTRALGQRYLWVDRLCIVQDDEANKALQIAAMASIYANAYCTIVAADGADADAGLGGVGVPRSPSFPRVLELGADCHLRPAPEVERASSFTAWHSRGWTFQERLLTRRSLVFFRGTVKWQCRSSIWAEGVAAEPEGFSSDNTWPDEDCYPSPVSFDTSFMLRFERLPRPQLRQYEDLVREYSRRKLTHETDGLRAFSGILDVLSRTYPGGFLYGLPLIFFDMAMLWEPESRGRPRIAAPGSSALLFPSWSWAAWEGFASNTLSVLLSDPPSIEVYPLVKWYHVPPAGKTNFVNAALHSSHRMRQHGGTQNTDVGFFSTPAIHVDKVTADTGSWDRLLHCSAMRAFFHVRPAEPRWPREFEYCLLDVSNKLVGWLNVPSQSRDEALQGGKLLECIAISGCKAYDELLEMSKTIYFPEWDMMEETRHLPEYEFYNVLWIEWRDGVAYRKALGRCRSPSPCTAFLARTPSATPSSCNDVRRGLLDAALADLRLHQFHQPDMASTARRVWITSDGYLMPSGAPYAQPYTRERTSSRPLEPYTRVRSGGTLSCFRRSCAERLLRRAPPGEDRRESARARGGFAASVGDTGVHSRVDAFDQALLDATRPHASAVSRLAEDHKERKIHMLPTIFLLVLAASESTLIVSS</sequence>
<evidence type="ECO:0000259" key="1">
    <source>
        <dbReference type="Pfam" id="PF06985"/>
    </source>
</evidence>
<dbReference type="EMBL" id="ADBL01002642">
    <property type="status" value="NOT_ANNOTATED_CDS"/>
    <property type="molecule type" value="Genomic_DNA"/>
</dbReference>
<dbReference type="OrthoDB" id="2975793at2759"/>
<organism evidence="3 4">
    <name type="scientific">Magnaporthiopsis poae (strain ATCC 64411 / 73-15)</name>
    <name type="common">Kentucky bluegrass fungus</name>
    <name type="synonym">Magnaporthe poae</name>
    <dbReference type="NCBI Taxonomy" id="644358"/>
    <lineage>
        <taxon>Eukaryota</taxon>
        <taxon>Fungi</taxon>
        <taxon>Dikarya</taxon>
        <taxon>Ascomycota</taxon>
        <taxon>Pezizomycotina</taxon>
        <taxon>Sordariomycetes</taxon>
        <taxon>Sordariomycetidae</taxon>
        <taxon>Magnaporthales</taxon>
        <taxon>Magnaporthaceae</taxon>
        <taxon>Magnaporthiopsis</taxon>
    </lineage>
</organism>
<dbReference type="InterPro" id="IPR010730">
    <property type="entry name" value="HET"/>
</dbReference>
<name>A0A0C4ED89_MAGP6</name>
<dbReference type="eggNOG" id="ENOG502RYWV">
    <property type="taxonomic scope" value="Eukaryota"/>
</dbReference>
<gene>
    <name evidence="2" type="ORF">MAPG_10683</name>
</gene>
<evidence type="ECO:0000313" key="2">
    <source>
        <dbReference type="EMBL" id="KLU91734.1"/>
    </source>
</evidence>
<dbReference type="EnsemblFungi" id="MAPG_10683T0">
    <property type="protein sequence ID" value="MAPG_10683T0"/>
    <property type="gene ID" value="MAPG_10683"/>
</dbReference>
<proteinExistence type="predicted"/>
<dbReference type="VEuPathDB" id="FungiDB:MAPG_10683"/>